<dbReference type="SUPFAM" id="SSF111369">
    <property type="entry name" value="HlyD-like secretion proteins"/>
    <property type="match status" value="1"/>
</dbReference>
<evidence type="ECO:0000259" key="5">
    <source>
        <dbReference type="Pfam" id="PF25989"/>
    </source>
</evidence>
<dbReference type="Gene3D" id="1.10.287.470">
    <property type="entry name" value="Helix hairpin bin"/>
    <property type="match status" value="1"/>
</dbReference>
<keyword evidence="3" id="KW-0472">Membrane</keyword>
<organism evidence="7 8">
    <name type="scientific">Pelosinus propionicus DSM 13327</name>
    <dbReference type="NCBI Taxonomy" id="1123291"/>
    <lineage>
        <taxon>Bacteria</taxon>
        <taxon>Bacillati</taxon>
        <taxon>Bacillota</taxon>
        <taxon>Negativicutes</taxon>
        <taxon>Selenomonadales</taxon>
        <taxon>Sporomusaceae</taxon>
        <taxon>Pelosinus</taxon>
    </lineage>
</organism>
<dbReference type="PANTHER" id="PTHR30469:SF33">
    <property type="entry name" value="SLR1207 PROTEIN"/>
    <property type="match status" value="1"/>
</dbReference>
<evidence type="ECO:0000313" key="7">
    <source>
        <dbReference type="EMBL" id="SFM17234.1"/>
    </source>
</evidence>
<dbReference type="Pfam" id="PF25989">
    <property type="entry name" value="YknX_C"/>
    <property type="match status" value="1"/>
</dbReference>
<dbReference type="NCBIfam" id="TIGR01730">
    <property type="entry name" value="RND_mfp"/>
    <property type="match status" value="1"/>
</dbReference>
<dbReference type="InterPro" id="IPR058637">
    <property type="entry name" value="YknX-like_C"/>
</dbReference>
<feature type="domain" description="Multidrug resistance protein MdtA-like barrel-sandwich hybrid" evidence="4">
    <location>
        <begin position="66"/>
        <end position="193"/>
    </location>
</feature>
<evidence type="ECO:0000313" key="8">
    <source>
        <dbReference type="Proteomes" id="UP000199520"/>
    </source>
</evidence>
<dbReference type="RefSeq" id="WP_090942140.1">
    <property type="nucleotide sequence ID" value="NZ_FOTS01000050.1"/>
</dbReference>
<dbReference type="Gene3D" id="2.40.420.20">
    <property type="match status" value="1"/>
</dbReference>
<accession>A0A1I4NNX8</accession>
<dbReference type="InterPro" id="IPR058636">
    <property type="entry name" value="Beta-barrel_YknX"/>
</dbReference>
<gene>
    <name evidence="7" type="ORF">SAMN04490355_10507</name>
</gene>
<name>A0A1I4NNX8_9FIRM</name>
<dbReference type="PANTHER" id="PTHR30469">
    <property type="entry name" value="MULTIDRUG RESISTANCE PROTEIN MDTA"/>
    <property type="match status" value="1"/>
</dbReference>
<reference evidence="8" key="1">
    <citation type="submission" date="2016-10" db="EMBL/GenBank/DDBJ databases">
        <authorList>
            <person name="Varghese N."/>
            <person name="Submissions S."/>
        </authorList>
    </citation>
    <scope>NUCLEOTIDE SEQUENCE [LARGE SCALE GENOMIC DNA]</scope>
    <source>
        <strain evidence="8">DSM 13327</strain>
    </source>
</reference>
<feature type="region of interest" description="Disordered" evidence="2">
    <location>
        <begin position="340"/>
        <end position="366"/>
    </location>
</feature>
<evidence type="ECO:0000256" key="2">
    <source>
        <dbReference type="SAM" id="MobiDB-lite"/>
    </source>
</evidence>
<dbReference type="OrthoDB" id="9809068at2"/>
<feature type="domain" description="YknX-like beta-barrel" evidence="6">
    <location>
        <begin position="201"/>
        <end position="276"/>
    </location>
</feature>
<protein>
    <submittedName>
        <fullName evidence="7">HlyD family secretion protein</fullName>
    </submittedName>
</protein>
<proteinExistence type="inferred from homology"/>
<dbReference type="Pfam" id="PF25917">
    <property type="entry name" value="BSH_RND"/>
    <property type="match status" value="1"/>
</dbReference>
<dbReference type="Pfam" id="PF25990">
    <property type="entry name" value="Beta-barrel_YknX"/>
    <property type="match status" value="1"/>
</dbReference>
<keyword evidence="8" id="KW-1185">Reference proteome</keyword>
<sequence length="366" mass="38316">MFLVWKKILQNKVWIVGMVVVAAIGGAIYIYKGKTTPAQVGPTVSVERGDISSMVSATGTISPVNLVDVSSKITGLIKEVKVKENDSVSVGQVLLTLDDTHLQALVSQAQARLANAAGIYERTQHLEALGAVTTQALDTSRSDYSVAQAAYEDAVSQLNDTVIRSPINGQVIGKPTPAGQAVAPGVSTPMVLLTIADMSKMQIETQVDESDIGKIQVGQKVTFTVDAYPTKTFSGVVSNVSQKATVVSNVVYYKVLVDVDAAENLLKPTMTARVSIHVAESKNTLIVPLAAVKSNNNGQYVVVVKQNISQNVSVTTGITGDSKIEIVSGLSEGDEIVASSAKTTQTTQTTNSTKGGIRPGGGPGGM</sequence>
<dbReference type="Proteomes" id="UP000199520">
    <property type="component" value="Unassembled WGS sequence"/>
</dbReference>
<keyword evidence="3" id="KW-1133">Transmembrane helix</keyword>
<feature type="domain" description="YknX-like C-terminal permuted SH3-like" evidence="5">
    <location>
        <begin position="286"/>
        <end position="341"/>
    </location>
</feature>
<feature type="compositionally biased region" description="Gly residues" evidence="2">
    <location>
        <begin position="357"/>
        <end position="366"/>
    </location>
</feature>
<dbReference type="GO" id="GO:1990281">
    <property type="term" value="C:efflux pump complex"/>
    <property type="evidence" value="ECO:0007669"/>
    <property type="project" value="TreeGrafter"/>
</dbReference>
<dbReference type="EMBL" id="FOTS01000050">
    <property type="protein sequence ID" value="SFM17234.1"/>
    <property type="molecule type" value="Genomic_DNA"/>
</dbReference>
<dbReference type="STRING" id="1123291.SAMN04490355_10507"/>
<dbReference type="AlphaFoldDB" id="A0A1I4NNX8"/>
<dbReference type="InterPro" id="IPR058625">
    <property type="entry name" value="MdtA-like_BSH"/>
</dbReference>
<dbReference type="GO" id="GO:0015562">
    <property type="term" value="F:efflux transmembrane transporter activity"/>
    <property type="evidence" value="ECO:0007669"/>
    <property type="project" value="TreeGrafter"/>
</dbReference>
<comment type="similarity">
    <text evidence="1">Belongs to the membrane fusion protein (MFP) (TC 8.A.1) family.</text>
</comment>
<dbReference type="FunFam" id="2.40.30.170:FF:000010">
    <property type="entry name" value="Efflux RND transporter periplasmic adaptor subunit"/>
    <property type="match status" value="1"/>
</dbReference>
<dbReference type="InterPro" id="IPR006143">
    <property type="entry name" value="RND_pump_MFP"/>
</dbReference>
<keyword evidence="3" id="KW-0812">Transmembrane</keyword>
<dbReference type="Gene3D" id="2.40.50.100">
    <property type="match status" value="1"/>
</dbReference>
<evidence type="ECO:0000259" key="6">
    <source>
        <dbReference type="Pfam" id="PF25990"/>
    </source>
</evidence>
<feature type="transmembrane region" description="Helical" evidence="3">
    <location>
        <begin position="12"/>
        <end position="31"/>
    </location>
</feature>
<evidence type="ECO:0000256" key="3">
    <source>
        <dbReference type="SAM" id="Phobius"/>
    </source>
</evidence>
<dbReference type="Gene3D" id="2.40.30.170">
    <property type="match status" value="1"/>
</dbReference>
<evidence type="ECO:0000259" key="4">
    <source>
        <dbReference type="Pfam" id="PF25917"/>
    </source>
</evidence>
<evidence type="ECO:0000256" key="1">
    <source>
        <dbReference type="ARBA" id="ARBA00009477"/>
    </source>
</evidence>